<keyword evidence="1" id="KW-0805">Transcription regulation</keyword>
<evidence type="ECO:0000256" key="3">
    <source>
        <dbReference type="ARBA" id="ARBA00023163"/>
    </source>
</evidence>
<dbReference type="SUPFAM" id="SSF46785">
    <property type="entry name" value="Winged helix' DNA-binding domain"/>
    <property type="match status" value="1"/>
</dbReference>
<dbReference type="Gene3D" id="1.10.10.10">
    <property type="entry name" value="Winged helix-like DNA-binding domain superfamily/Winged helix DNA-binding domain"/>
    <property type="match status" value="1"/>
</dbReference>
<dbReference type="PRINTS" id="PR00035">
    <property type="entry name" value="HTHGNTR"/>
</dbReference>
<dbReference type="InterPro" id="IPR000524">
    <property type="entry name" value="Tscrpt_reg_HTH_GntR"/>
</dbReference>
<organism evidence="5 6">
    <name type="scientific">Roseomonas indoligenes</name>
    <dbReference type="NCBI Taxonomy" id="2820811"/>
    <lineage>
        <taxon>Bacteria</taxon>
        <taxon>Pseudomonadati</taxon>
        <taxon>Pseudomonadota</taxon>
        <taxon>Alphaproteobacteria</taxon>
        <taxon>Acetobacterales</taxon>
        <taxon>Roseomonadaceae</taxon>
        <taxon>Roseomonas</taxon>
    </lineage>
</organism>
<dbReference type="InterPro" id="IPR036390">
    <property type="entry name" value="WH_DNA-bd_sf"/>
</dbReference>
<dbReference type="InterPro" id="IPR036388">
    <property type="entry name" value="WH-like_DNA-bd_sf"/>
</dbReference>
<accession>A0A940MSW5</accession>
<dbReference type="PANTHER" id="PTHR44846">
    <property type="entry name" value="MANNOSYL-D-GLYCERATE TRANSPORT/METABOLISM SYSTEM REPRESSOR MNGR-RELATED"/>
    <property type="match status" value="1"/>
</dbReference>
<dbReference type="PANTHER" id="PTHR44846:SF1">
    <property type="entry name" value="MANNOSYL-D-GLYCERATE TRANSPORT_METABOLISM SYSTEM REPRESSOR MNGR-RELATED"/>
    <property type="match status" value="1"/>
</dbReference>
<evidence type="ECO:0000313" key="5">
    <source>
        <dbReference type="EMBL" id="MBP0492814.1"/>
    </source>
</evidence>
<dbReference type="GO" id="GO:0003700">
    <property type="term" value="F:DNA-binding transcription factor activity"/>
    <property type="evidence" value="ECO:0007669"/>
    <property type="project" value="InterPro"/>
</dbReference>
<dbReference type="NCBIfam" id="TIGR02325">
    <property type="entry name" value="C_P_lyase_phnF"/>
    <property type="match status" value="1"/>
</dbReference>
<dbReference type="Proteomes" id="UP000677537">
    <property type="component" value="Unassembled WGS sequence"/>
</dbReference>
<dbReference type="GO" id="GO:0045892">
    <property type="term" value="P:negative regulation of DNA-templated transcription"/>
    <property type="evidence" value="ECO:0007669"/>
    <property type="project" value="TreeGrafter"/>
</dbReference>
<keyword evidence="6" id="KW-1185">Reference proteome</keyword>
<dbReference type="SMART" id="SM00345">
    <property type="entry name" value="HTH_GNTR"/>
    <property type="match status" value="1"/>
</dbReference>
<dbReference type="InterPro" id="IPR028978">
    <property type="entry name" value="Chorismate_lyase_/UTRA_dom_sf"/>
</dbReference>
<keyword evidence="2" id="KW-0238">DNA-binding</keyword>
<dbReference type="CDD" id="cd07377">
    <property type="entry name" value="WHTH_GntR"/>
    <property type="match status" value="1"/>
</dbReference>
<evidence type="ECO:0000256" key="2">
    <source>
        <dbReference type="ARBA" id="ARBA00023125"/>
    </source>
</evidence>
<dbReference type="InterPro" id="IPR050679">
    <property type="entry name" value="Bact_HTH_transcr_reg"/>
</dbReference>
<dbReference type="AlphaFoldDB" id="A0A940MSW5"/>
<comment type="caution">
    <text evidence="5">The sequence shown here is derived from an EMBL/GenBank/DDBJ whole genome shotgun (WGS) entry which is preliminary data.</text>
</comment>
<dbReference type="GO" id="GO:0003677">
    <property type="term" value="F:DNA binding"/>
    <property type="evidence" value="ECO:0007669"/>
    <property type="project" value="UniProtKB-KW"/>
</dbReference>
<dbReference type="InterPro" id="IPR011663">
    <property type="entry name" value="UTRA"/>
</dbReference>
<dbReference type="EMBL" id="JAGIZA010000004">
    <property type="protein sequence ID" value="MBP0492814.1"/>
    <property type="molecule type" value="Genomic_DNA"/>
</dbReference>
<dbReference type="SUPFAM" id="SSF64288">
    <property type="entry name" value="Chorismate lyase-like"/>
    <property type="match status" value="1"/>
</dbReference>
<dbReference type="Gene3D" id="3.40.1410.10">
    <property type="entry name" value="Chorismate lyase-like"/>
    <property type="match status" value="1"/>
</dbReference>
<evidence type="ECO:0000313" key="6">
    <source>
        <dbReference type="Proteomes" id="UP000677537"/>
    </source>
</evidence>
<dbReference type="SMART" id="SM00866">
    <property type="entry name" value="UTRA"/>
    <property type="match status" value="1"/>
</dbReference>
<dbReference type="RefSeq" id="WP_209372640.1">
    <property type="nucleotide sequence ID" value="NZ_JAGIZA010000004.1"/>
</dbReference>
<gene>
    <name evidence="5" type="primary">phnF</name>
    <name evidence="5" type="ORF">J5Y10_08475</name>
</gene>
<feature type="domain" description="HTH gntR-type" evidence="4">
    <location>
        <begin position="10"/>
        <end position="78"/>
    </location>
</feature>
<protein>
    <submittedName>
        <fullName evidence="5">Phosphonate metabolism transcriptional regulator PhnF</fullName>
    </submittedName>
</protein>
<dbReference type="Pfam" id="PF00392">
    <property type="entry name" value="GntR"/>
    <property type="match status" value="1"/>
</dbReference>
<name>A0A940MSW5_9PROT</name>
<evidence type="ECO:0000259" key="4">
    <source>
        <dbReference type="PROSITE" id="PS50949"/>
    </source>
</evidence>
<proteinExistence type="predicted"/>
<sequence length="262" mass="27927">MAEAGKAAGIVLWRQIAAALEAAILSGEHAPEDRLPSEGVLAARFGVNRHTVRRALESLARRGLIRTEQGRGSFVAGEVMDYPLHGRTRLFETIRAQRREPDSRILRVGAMPAAPAVASALGIGRGQPVLRVERLGLADGRPLVVGTHHLPLPRFARADIALRAAPSITAAMAACGVPDYRRASTRIAARLPTGEEAARLRQPRARPVLASEALNLDMEGRPVDFTLACYAAGRVQVLVEETVPLVAPETAKGEAPFGTSPS</sequence>
<reference evidence="5" key="1">
    <citation type="submission" date="2021-03" db="EMBL/GenBank/DDBJ databases">
        <authorList>
            <person name="So Y."/>
        </authorList>
    </citation>
    <scope>NUCLEOTIDE SEQUENCE</scope>
    <source>
        <strain evidence="5">SG15</strain>
    </source>
</reference>
<evidence type="ECO:0000256" key="1">
    <source>
        <dbReference type="ARBA" id="ARBA00023015"/>
    </source>
</evidence>
<dbReference type="InterPro" id="IPR012702">
    <property type="entry name" value="CP_lyase_PhnF"/>
</dbReference>
<dbReference type="Pfam" id="PF07702">
    <property type="entry name" value="UTRA"/>
    <property type="match status" value="1"/>
</dbReference>
<dbReference type="PROSITE" id="PS50949">
    <property type="entry name" value="HTH_GNTR"/>
    <property type="match status" value="1"/>
</dbReference>
<keyword evidence="3" id="KW-0804">Transcription</keyword>